<dbReference type="GeneID" id="34221147"/>
<dbReference type="InterPro" id="IPR050361">
    <property type="entry name" value="MPP/UQCRC_Complex"/>
</dbReference>
<dbReference type="Pfam" id="PF05193">
    <property type="entry name" value="Peptidase_M16_C"/>
    <property type="match status" value="1"/>
</dbReference>
<dbReference type="NCBIfam" id="NF047421">
    <property type="entry name" value="YfmH_fam"/>
    <property type="match status" value="1"/>
</dbReference>
<dbReference type="OrthoDB" id="9811314at2"/>
<gene>
    <name evidence="3" type="ORF">GZ22_07180</name>
</gene>
<keyword evidence="3" id="KW-0378">Hydrolase</keyword>
<dbReference type="SUPFAM" id="SSF63411">
    <property type="entry name" value="LuxS/MPP-like metallohydrolase"/>
    <property type="match status" value="2"/>
</dbReference>
<dbReference type="EMBL" id="CP008876">
    <property type="protein sequence ID" value="AIF66436.1"/>
    <property type="molecule type" value="Genomic_DNA"/>
</dbReference>
<dbReference type="KEGG" id="tap:GZ22_07180"/>
<dbReference type="GO" id="GO:0046872">
    <property type="term" value="F:metal ion binding"/>
    <property type="evidence" value="ECO:0007669"/>
    <property type="project" value="InterPro"/>
</dbReference>
<dbReference type="MEROPS" id="M16.A20"/>
<dbReference type="AlphaFoldDB" id="A0A075LJX7"/>
<protein>
    <submittedName>
        <fullName evidence="3">Zinc protease</fullName>
    </submittedName>
</protein>
<feature type="domain" description="Peptidase M16 N-terminal" evidence="1">
    <location>
        <begin position="63"/>
        <end position="168"/>
    </location>
</feature>
<dbReference type="Pfam" id="PF00675">
    <property type="entry name" value="Peptidase_M16"/>
    <property type="match status" value="1"/>
</dbReference>
<dbReference type="PANTHER" id="PTHR11851:SF134">
    <property type="entry name" value="ZINC-DEPENDENT PROTEASE"/>
    <property type="match status" value="1"/>
</dbReference>
<dbReference type="Proteomes" id="UP000027980">
    <property type="component" value="Chromosome"/>
</dbReference>
<proteinExistence type="predicted"/>
<dbReference type="InterPro" id="IPR007863">
    <property type="entry name" value="Peptidase_M16_C"/>
</dbReference>
<dbReference type="HOGENOM" id="CLU_052317_0_0_9"/>
<sequence>MHKKHYEQLQESFYAETLPNGLKVFLQPKPEMAKTYAIFSTNYGSVDQTFVPLDGKEKITVPEGIAHFLEHKLFEKEDRDVFQDFTKQGASANAFTSFTQTAYLFSATSHIEENVTTLLDFVQDPYFSDKSVEKEKGIIAQEIRMYDDQPDWRSFFGTIQSLFQSHPVRIDIAGTVDSIQEITKEDLYTCYNTFYHPSNMTLFVTGNIDQEKMIELIRANQDSKKFAPPAKIERFFPEEPETVAEKKKQVRMPVSVSKCMVGIKENTDYASPEAYLKQELLTDMVLDYYFSKSGVYYEELYKNDLIDDSFGFETSLEKNFGFSIIGGNTKEPDRFADTVKGMLQRMKDHTVSEAEMERMKKKTIGQMLRAMNSLEFVSNRFIQYHLAGVDLFDIVPAIEKLTAADANAFLKEWFSEDRLAVCQILPQEA</sequence>
<evidence type="ECO:0000313" key="4">
    <source>
        <dbReference type="Proteomes" id="UP000027980"/>
    </source>
</evidence>
<dbReference type="InterPro" id="IPR011249">
    <property type="entry name" value="Metalloenz_LuxS/M16"/>
</dbReference>
<dbReference type="Gene3D" id="3.30.830.10">
    <property type="entry name" value="Metalloenzyme, LuxS/M16 peptidase-like"/>
    <property type="match status" value="2"/>
</dbReference>
<name>A0A075LJX7_9BACI</name>
<organism evidence="3 4">
    <name type="scientific">Terribacillus saccharophilus</name>
    <dbReference type="NCBI Taxonomy" id="361277"/>
    <lineage>
        <taxon>Bacteria</taxon>
        <taxon>Bacillati</taxon>
        <taxon>Bacillota</taxon>
        <taxon>Bacilli</taxon>
        <taxon>Bacillales</taxon>
        <taxon>Bacillaceae</taxon>
        <taxon>Terribacillus</taxon>
    </lineage>
</organism>
<dbReference type="PANTHER" id="PTHR11851">
    <property type="entry name" value="METALLOPROTEASE"/>
    <property type="match status" value="1"/>
</dbReference>
<evidence type="ECO:0000259" key="1">
    <source>
        <dbReference type="Pfam" id="PF00675"/>
    </source>
</evidence>
<evidence type="ECO:0000259" key="2">
    <source>
        <dbReference type="Pfam" id="PF05193"/>
    </source>
</evidence>
<feature type="domain" description="Peptidase M16 C-terminal" evidence="2">
    <location>
        <begin position="182"/>
        <end position="362"/>
    </location>
</feature>
<dbReference type="RefSeq" id="WP_038560374.1">
    <property type="nucleotide sequence ID" value="NZ_CP008876.1"/>
</dbReference>
<dbReference type="GO" id="GO:0006508">
    <property type="term" value="P:proteolysis"/>
    <property type="evidence" value="ECO:0007669"/>
    <property type="project" value="UniProtKB-KW"/>
</dbReference>
<evidence type="ECO:0000313" key="3">
    <source>
        <dbReference type="EMBL" id="AIF66436.1"/>
    </source>
</evidence>
<reference evidence="3 4" key="1">
    <citation type="submission" date="2014-07" db="EMBL/GenBank/DDBJ databases">
        <title>Complete genome sequence of a moderately halophilic bacterium Terribacillus aidingensis MP602, isolated from Cryptomeria fortunei in Tianmu mountain in China.</title>
        <authorList>
            <person name="Wang Y."/>
            <person name="Lu P."/>
            <person name="Zhang L."/>
        </authorList>
    </citation>
    <scope>NUCLEOTIDE SEQUENCE [LARGE SCALE GENOMIC DNA]</scope>
    <source>
        <strain evidence="3 4">MP602</strain>
    </source>
</reference>
<keyword evidence="3" id="KW-0645">Protease</keyword>
<dbReference type="GO" id="GO:0008233">
    <property type="term" value="F:peptidase activity"/>
    <property type="evidence" value="ECO:0007669"/>
    <property type="project" value="UniProtKB-KW"/>
</dbReference>
<accession>A0A075LJX7</accession>
<dbReference type="InterPro" id="IPR011765">
    <property type="entry name" value="Pept_M16_N"/>
</dbReference>